<sequence>MTGEIPGDHIPEIPVFAADNTVLAAETAKKFSSGLIGVDPERESEAAQIHASAVLSEDFSPRFEAVTKETAHQLLTWLDGVHGISLHAKNHLHALDKQYRLEFLMQMALRDFLVQRVTNGVARSNFALEMAAVDRSLPLAAQASKLVSEFESDTGYYSSVSRSAGSFERGAAAAVALDWYKRNKGDLAEIDTAVSKGAADANIVIGGGDGGPVRNADIIVLGTLFTLNAALPSANEEEQARRTHVLSRLGINPDLVSFSPLSVDAVYGTIHQQRWYQAGYNLIMMNNTPRTLLDK</sequence>
<organism evidence="1 2">
    <name type="scientific">candidate division WS6 bacterium OLB20</name>
    <dbReference type="NCBI Taxonomy" id="1617426"/>
    <lineage>
        <taxon>Bacteria</taxon>
        <taxon>Candidatus Dojkabacteria</taxon>
    </lineage>
</organism>
<accession>A0A136M028</accession>
<dbReference type="STRING" id="1617426.TR69_WS6001000128"/>
<dbReference type="Proteomes" id="UP000070457">
    <property type="component" value="Unassembled WGS sequence"/>
</dbReference>
<gene>
    <name evidence="1" type="ORF">TR69_WS6001000128</name>
</gene>
<dbReference type="EMBL" id="JYNZ01000002">
    <property type="protein sequence ID" value="KXK27255.1"/>
    <property type="molecule type" value="Genomic_DNA"/>
</dbReference>
<evidence type="ECO:0000313" key="2">
    <source>
        <dbReference type="Proteomes" id="UP000070457"/>
    </source>
</evidence>
<reference evidence="1 2" key="1">
    <citation type="submission" date="2015-02" db="EMBL/GenBank/DDBJ databases">
        <title>Improved understanding of the partial-nitritation anammox process through 23 genomes representing the majority of the microbial community.</title>
        <authorList>
            <person name="Speth D.R."/>
            <person name="In T Zandt M."/>
            <person name="Guerrero Cruz S."/>
            <person name="Jetten M.S."/>
            <person name="Dutilh B.E."/>
        </authorList>
    </citation>
    <scope>NUCLEOTIDE SEQUENCE [LARGE SCALE GENOMIC DNA]</scope>
    <source>
        <strain evidence="1">OLB20</strain>
    </source>
</reference>
<dbReference type="AlphaFoldDB" id="A0A136M028"/>
<evidence type="ECO:0000313" key="1">
    <source>
        <dbReference type="EMBL" id="KXK27255.1"/>
    </source>
</evidence>
<comment type="caution">
    <text evidence="1">The sequence shown here is derived from an EMBL/GenBank/DDBJ whole genome shotgun (WGS) entry which is preliminary data.</text>
</comment>
<proteinExistence type="predicted"/>
<name>A0A136M028_9BACT</name>
<protein>
    <submittedName>
        <fullName evidence="1">Uncharacterized protein</fullName>
    </submittedName>
</protein>